<accession>A0AAU0UJU3</accession>
<protein>
    <submittedName>
        <fullName evidence="2">DsbA family protein</fullName>
    </submittedName>
</protein>
<dbReference type="InterPro" id="IPR036249">
    <property type="entry name" value="Thioredoxin-like_sf"/>
</dbReference>
<evidence type="ECO:0000313" key="3">
    <source>
        <dbReference type="Proteomes" id="UP001329915"/>
    </source>
</evidence>
<dbReference type="EMBL" id="CP121694">
    <property type="protein sequence ID" value="WRO20479.1"/>
    <property type="molecule type" value="Genomic_DNA"/>
</dbReference>
<dbReference type="Gene3D" id="3.40.30.10">
    <property type="entry name" value="Glutaredoxin"/>
    <property type="match status" value="1"/>
</dbReference>
<dbReference type="RefSeq" id="WP_366923374.1">
    <property type="nucleotide sequence ID" value="NZ_CP121694.1"/>
</dbReference>
<dbReference type="AlphaFoldDB" id="A0AAU0UJU3"/>
<proteinExistence type="predicted"/>
<name>A0AAU0UJU3_9FIRM</name>
<evidence type="ECO:0000313" key="2">
    <source>
        <dbReference type="EMBL" id="WRO20479.1"/>
    </source>
</evidence>
<dbReference type="GO" id="GO:0016491">
    <property type="term" value="F:oxidoreductase activity"/>
    <property type="evidence" value="ECO:0007669"/>
    <property type="project" value="InterPro"/>
</dbReference>
<feature type="domain" description="DSBA-like thioredoxin" evidence="1">
    <location>
        <begin position="3"/>
        <end position="87"/>
    </location>
</feature>
<dbReference type="Proteomes" id="UP001329915">
    <property type="component" value="Chromosome"/>
</dbReference>
<gene>
    <name evidence="2" type="ORF">MFMK1_000249</name>
</gene>
<keyword evidence="3" id="KW-1185">Reference proteome</keyword>
<evidence type="ECO:0000259" key="1">
    <source>
        <dbReference type="Pfam" id="PF01323"/>
    </source>
</evidence>
<dbReference type="InterPro" id="IPR001853">
    <property type="entry name" value="DSBA-like_thioredoxin_dom"/>
</dbReference>
<dbReference type="PANTHER" id="PTHR13887:SF41">
    <property type="entry name" value="THIOREDOXIN SUPERFAMILY PROTEIN"/>
    <property type="match status" value="1"/>
</dbReference>
<sequence>MHKNLFQAYFKERKNIGDREVLLQLAEKAGFLREEVQKAWQNPIFEERLKQFSADASKKGATGVPTFVINDRYRIVGAQPYEEFQKIFNNIAEENNK</sequence>
<reference evidence="2 3" key="1">
    <citation type="submission" date="2023-04" db="EMBL/GenBank/DDBJ databases">
        <authorList>
            <person name="Hsu D."/>
        </authorList>
    </citation>
    <scope>NUCLEOTIDE SEQUENCE [LARGE SCALE GENOMIC DNA]</scope>
    <source>
        <strain evidence="2 3">MK1</strain>
    </source>
</reference>
<dbReference type="PANTHER" id="PTHR13887">
    <property type="entry name" value="GLUTATHIONE S-TRANSFERASE KAPPA"/>
    <property type="match status" value="1"/>
</dbReference>
<organism evidence="2 3">
    <name type="scientific">Metallumcola ferriviriculae</name>
    <dbReference type="NCBI Taxonomy" id="3039180"/>
    <lineage>
        <taxon>Bacteria</taxon>
        <taxon>Bacillati</taxon>
        <taxon>Bacillota</taxon>
        <taxon>Clostridia</taxon>
        <taxon>Neomoorellales</taxon>
        <taxon>Desulfitibacteraceae</taxon>
        <taxon>Metallumcola</taxon>
    </lineage>
</organism>
<dbReference type="KEGG" id="dbc:MFMK1_000249"/>
<dbReference type="SUPFAM" id="SSF52833">
    <property type="entry name" value="Thioredoxin-like"/>
    <property type="match status" value="1"/>
</dbReference>
<dbReference type="Pfam" id="PF01323">
    <property type="entry name" value="DSBA"/>
    <property type="match status" value="1"/>
</dbReference>